<comment type="caution">
    <text evidence="1">The sequence shown here is derived from an EMBL/GenBank/DDBJ whole genome shotgun (WGS) entry which is preliminary data.</text>
</comment>
<accession>A0A9W8JNM3</accession>
<organism evidence="1 2">
    <name type="scientific">Agrocybe chaxingu</name>
    <dbReference type="NCBI Taxonomy" id="84603"/>
    <lineage>
        <taxon>Eukaryota</taxon>
        <taxon>Fungi</taxon>
        <taxon>Dikarya</taxon>
        <taxon>Basidiomycota</taxon>
        <taxon>Agaricomycotina</taxon>
        <taxon>Agaricomycetes</taxon>
        <taxon>Agaricomycetidae</taxon>
        <taxon>Agaricales</taxon>
        <taxon>Agaricineae</taxon>
        <taxon>Strophariaceae</taxon>
        <taxon>Agrocybe</taxon>
    </lineage>
</organism>
<evidence type="ECO:0000313" key="1">
    <source>
        <dbReference type="EMBL" id="KAJ3486290.1"/>
    </source>
</evidence>
<evidence type="ECO:0000313" key="2">
    <source>
        <dbReference type="Proteomes" id="UP001148786"/>
    </source>
</evidence>
<proteinExistence type="predicted"/>
<gene>
    <name evidence="1" type="ORF">NLJ89_g11826</name>
</gene>
<keyword evidence="2" id="KW-1185">Reference proteome</keyword>
<protein>
    <submittedName>
        <fullName evidence="1">Uncharacterized protein</fullName>
    </submittedName>
</protein>
<name>A0A9W8JNM3_9AGAR</name>
<sequence length="70" mass="7242">MVQAPFVQDEGLTATEMASPLTMGDLVTALSLIAGPDFPPRAWHNIIRSRQSTITTTVGTLITGDGAGGS</sequence>
<dbReference type="AlphaFoldDB" id="A0A9W8JNM3"/>
<dbReference type="Proteomes" id="UP001148786">
    <property type="component" value="Unassembled WGS sequence"/>
</dbReference>
<reference evidence="1" key="1">
    <citation type="submission" date="2022-07" db="EMBL/GenBank/DDBJ databases">
        <title>Genome Sequence of Agrocybe chaxingu.</title>
        <authorList>
            <person name="Buettner E."/>
        </authorList>
    </citation>
    <scope>NUCLEOTIDE SEQUENCE</scope>
    <source>
        <strain evidence="1">MP-N11</strain>
    </source>
</reference>
<dbReference type="EMBL" id="JANKHO010003084">
    <property type="protein sequence ID" value="KAJ3486290.1"/>
    <property type="molecule type" value="Genomic_DNA"/>
</dbReference>